<dbReference type="InterPro" id="IPR019175">
    <property type="entry name" value="Prp31_C"/>
</dbReference>
<dbReference type="GO" id="GO:0046540">
    <property type="term" value="C:U4/U6 x U5 tri-snRNP complex"/>
    <property type="evidence" value="ECO:0007669"/>
    <property type="project" value="EnsemblFungi"/>
</dbReference>
<dbReference type="OMA" id="IGNGPMD"/>
<dbReference type="Gene3D" id="1.10.287.4070">
    <property type="match status" value="1"/>
</dbReference>
<dbReference type="PROSITE" id="PS51358">
    <property type="entry name" value="NOP"/>
    <property type="match status" value="1"/>
</dbReference>
<keyword evidence="7" id="KW-1185">Reference proteome</keyword>
<feature type="domain" description="Nop" evidence="5">
    <location>
        <begin position="234"/>
        <end position="355"/>
    </location>
</feature>
<dbReference type="InterPro" id="IPR002687">
    <property type="entry name" value="Nop_dom"/>
</dbReference>
<dbReference type="InterPro" id="IPR042239">
    <property type="entry name" value="Nop_C"/>
</dbReference>
<dbReference type="Pfam" id="PF01798">
    <property type="entry name" value="Nop"/>
    <property type="match status" value="1"/>
</dbReference>
<organism evidence="6 7">
    <name type="scientific">Naumovozyma dairenensis (strain ATCC 10597 / BCRC 20456 / CBS 421 / NBRC 0211 / NRRL Y-12639)</name>
    <name type="common">Saccharomyces dairenensis</name>
    <dbReference type="NCBI Taxonomy" id="1071378"/>
    <lineage>
        <taxon>Eukaryota</taxon>
        <taxon>Fungi</taxon>
        <taxon>Dikarya</taxon>
        <taxon>Ascomycota</taxon>
        <taxon>Saccharomycotina</taxon>
        <taxon>Saccharomycetes</taxon>
        <taxon>Saccharomycetales</taxon>
        <taxon>Saccharomycetaceae</taxon>
        <taxon>Naumovozyma</taxon>
    </lineage>
</organism>
<feature type="region of interest" description="Disordered" evidence="4">
    <location>
        <begin position="473"/>
        <end position="496"/>
    </location>
</feature>
<sequence length="496" mass="56205">MSDLGEDEEDFLNDLEADLGGDVDEVDSEEQDEEAVIDVPIIGKDVAEEEDDLQFLDSLVRKFTPVISANSLFEKQHVETLSIIYEKHQRINSIISSQNIQFSSLLPRLNEITHIIKHELQKIYHYLRFLYSKKFNELDTITSSQLQYARIVKIFESHQDLSSGELNNLFENEAKLTKEQIIVLNISMKSSFDISFKLDHQKQKEILKSTDMITTLSALQELITHYITSNISHIAPNLCALIGSQIAALLISHAGSILDLSQIPSCNLASIGKSKHQSHELHTSLSGVRQEGYIYDCDLIQDQPSENHKQMLRMVCAKASLAARVDAGSKTHKGDGTLGQNWKNELLEKIQKLKEPPNQSAVKPLPIPEDKPKKKRAGRKFRKYKQQFELSHLRQLQNRMEFGNQEQTTLDAFGEEIGMGMATSSVQNAMGSASLKGLSVNNSAKMTKVMKRRLKDAEYQSNAYMVSLTSDNVDNPEFKKQKPNNDTDTDWYSHHR</sequence>
<dbReference type="OrthoDB" id="4771285at2759"/>
<reference evidence="6 7" key="1">
    <citation type="journal article" date="2011" name="Proc. Natl. Acad. Sci. U.S.A.">
        <title>Evolutionary erosion of yeast sex chromosomes by mating-type switching accidents.</title>
        <authorList>
            <person name="Gordon J.L."/>
            <person name="Armisen D."/>
            <person name="Proux-Wera E."/>
            <person name="Oheigeartaigh S.S."/>
            <person name="Byrne K.P."/>
            <person name="Wolfe K.H."/>
        </authorList>
    </citation>
    <scope>NUCLEOTIDE SEQUENCE [LARGE SCALE GENOMIC DNA]</scope>
    <source>
        <strain evidence="7">ATCC 10597 / BCRC 20456 / CBS 421 / NBRC 0211 / NRRL Y-12639</strain>
    </source>
</reference>
<protein>
    <recommendedName>
        <fullName evidence="5">Nop domain-containing protein</fullName>
    </recommendedName>
</protein>
<dbReference type="GO" id="GO:0000244">
    <property type="term" value="P:spliceosomal tri-snRNP complex assembly"/>
    <property type="evidence" value="ECO:0007669"/>
    <property type="project" value="InterPro"/>
</dbReference>
<dbReference type="GeneID" id="11497301"/>
<gene>
    <name evidence="6" type="primary">NDAI0G01290</name>
    <name evidence="6" type="ordered locus">NDAI_0G01290</name>
</gene>
<evidence type="ECO:0000256" key="4">
    <source>
        <dbReference type="SAM" id="MobiDB-lite"/>
    </source>
</evidence>
<evidence type="ECO:0000256" key="1">
    <source>
        <dbReference type="ARBA" id="ARBA00004123"/>
    </source>
</evidence>
<dbReference type="EMBL" id="HE580273">
    <property type="protein sequence ID" value="CCD25905.2"/>
    <property type="molecule type" value="Genomic_DNA"/>
</dbReference>
<dbReference type="GO" id="GO:0071011">
    <property type="term" value="C:precatalytic spliceosome"/>
    <property type="evidence" value="ECO:0007669"/>
    <property type="project" value="TreeGrafter"/>
</dbReference>
<dbReference type="InterPro" id="IPR036070">
    <property type="entry name" value="Nop_dom_sf"/>
</dbReference>
<dbReference type="KEGG" id="ndi:NDAI_0G01290"/>
<dbReference type="PANTHER" id="PTHR13904:SF0">
    <property type="entry name" value="U4_U6 SMALL NUCLEAR RIBONUCLEOPROTEIN PRP31"/>
    <property type="match status" value="1"/>
</dbReference>
<dbReference type="HOGENOM" id="CLU_026337_3_0_1"/>
<dbReference type="GO" id="GO:0005687">
    <property type="term" value="C:U4 snRNP"/>
    <property type="evidence" value="ECO:0007669"/>
    <property type="project" value="TreeGrafter"/>
</dbReference>
<evidence type="ECO:0000313" key="7">
    <source>
        <dbReference type="Proteomes" id="UP000000689"/>
    </source>
</evidence>
<dbReference type="STRING" id="1071378.G0WDP4"/>
<feature type="region of interest" description="Disordered" evidence="4">
    <location>
        <begin position="355"/>
        <end position="379"/>
    </location>
</feature>
<evidence type="ECO:0000259" key="5">
    <source>
        <dbReference type="PROSITE" id="PS51358"/>
    </source>
</evidence>
<comment type="subcellular location">
    <subcellularLocation>
        <location evidence="1">Nucleus</location>
    </subcellularLocation>
</comment>
<evidence type="ECO:0000256" key="2">
    <source>
        <dbReference type="ARBA" id="ARBA00023242"/>
    </source>
</evidence>
<dbReference type="SUPFAM" id="SSF89124">
    <property type="entry name" value="Nop domain"/>
    <property type="match status" value="1"/>
</dbReference>
<dbReference type="PANTHER" id="PTHR13904">
    <property type="entry name" value="PRE-MRNA SPLICING FACTOR PRP31"/>
    <property type="match status" value="1"/>
</dbReference>
<keyword evidence="3" id="KW-0687">Ribonucleoprotein</keyword>
<keyword evidence="2" id="KW-0539">Nucleus</keyword>
<evidence type="ECO:0000313" key="6">
    <source>
        <dbReference type="EMBL" id="CCD25905.2"/>
    </source>
</evidence>
<dbReference type="Gene3D" id="1.10.246.90">
    <property type="entry name" value="Nop domain"/>
    <property type="match status" value="1"/>
</dbReference>
<accession>G0WDP4</accession>
<evidence type="ECO:0000256" key="3">
    <source>
        <dbReference type="ARBA" id="ARBA00023274"/>
    </source>
</evidence>
<feature type="region of interest" description="Disordered" evidence="4">
    <location>
        <begin position="1"/>
        <end position="34"/>
    </location>
</feature>
<proteinExistence type="predicted"/>
<name>G0WDP4_NAUDC</name>
<dbReference type="AlphaFoldDB" id="G0WDP4"/>
<dbReference type="InterPro" id="IPR027105">
    <property type="entry name" value="Prp31"/>
</dbReference>
<dbReference type="Proteomes" id="UP000000689">
    <property type="component" value="Chromosome 7"/>
</dbReference>
<dbReference type="Pfam" id="PF09785">
    <property type="entry name" value="Prp31_C"/>
    <property type="match status" value="1"/>
</dbReference>
<feature type="compositionally biased region" description="Basic and acidic residues" evidence="4">
    <location>
        <begin position="476"/>
        <end position="496"/>
    </location>
</feature>
<dbReference type="eggNOG" id="KOG2574">
    <property type="taxonomic scope" value="Eukaryota"/>
</dbReference>
<dbReference type="RefSeq" id="XP_003671148.2">
    <property type="nucleotide sequence ID" value="XM_003671100.2"/>
</dbReference>